<dbReference type="OMA" id="NWENISC"/>
<sequence>MIEVTFKIEQLRINLTQSVSPQLQIVSYIRRILYTNGMDSNNWENISCFVTYNNQVQDCNKSFTEAGVTDRGVLQIKLSLKISIEIVNKQLPFHDNNVDAFDSTQKFKESIIRNYLKSTSYEIGIINVQDGKQLEKDTWIQNGIGNSISVLLNIQVKQSIKWKGEVIDINFNIFSPIYKIIQNFMYKLNINGIISFQSQNSFLKPELSYFDNNLNIDAVWQASIPNEVIYRVLHQKQSREKQIIFNKDQQIYQIIKQLRKEFDIKSSNKITLMYHWPLDQFATVAQEAIPNFSLLKLVEEDQKGEKLQIILQPVQGSSHELPQIQYIGYDTSLEYLVDKISHTQNEDVYLYLETPESQLSLKQTLEQQNGYYGCTILYKIVQKQQNPKIKAVQGQAITKKFGVLIVNLNLVINVDIVIEKNDLEALAGVLRYKLSMTKNQVILFSLGTTLFQENLRLDEIMGGNFEFLQALLSTNLQINFKNSKTEQVTLLTVNLEDTLRKVNQKQKMDAQYSFGGKQLGLDETFAQLRVHNNCMILYELKTTPQVESAINNSESQQPSYLNDTLHEPSVSIKIDVQNQNQKQRIDEQISNQVQRDALSDNNRDLITVKTSVGEKLYRCRVKGSLTCEELKKFIYDLAIQGDPLNIKQYNLLQGDIVLRDDQTISSLNQKEVEMQFKLK</sequence>
<keyword evidence="2" id="KW-1185">Reference proteome</keyword>
<evidence type="ECO:0000313" key="2">
    <source>
        <dbReference type="Proteomes" id="UP000683925"/>
    </source>
</evidence>
<dbReference type="Proteomes" id="UP000683925">
    <property type="component" value="Unassembled WGS sequence"/>
</dbReference>
<gene>
    <name evidence="1" type="ORF">POCTA_138.1.T1320077</name>
</gene>
<reference evidence="1" key="1">
    <citation type="submission" date="2021-01" db="EMBL/GenBank/DDBJ databases">
        <authorList>
            <consortium name="Genoscope - CEA"/>
            <person name="William W."/>
        </authorList>
    </citation>
    <scope>NUCLEOTIDE SEQUENCE</scope>
</reference>
<dbReference type="OrthoDB" id="306291at2759"/>
<dbReference type="EMBL" id="CAJJDP010000133">
    <property type="protein sequence ID" value="CAD8204299.1"/>
    <property type="molecule type" value="Genomic_DNA"/>
</dbReference>
<accession>A0A8S1XT05</accession>
<protein>
    <submittedName>
        <fullName evidence="1">Uncharacterized protein</fullName>
    </submittedName>
</protein>
<proteinExistence type="predicted"/>
<evidence type="ECO:0000313" key="1">
    <source>
        <dbReference type="EMBL" id="CAD8204299.1"/>
    </source>
</evidence>
<dbReference type="AlphaFoldDB" id="A0A8S1XT05"/>
<name>A0A8S1XT05_PAROT</name>
<comment type="caution">
    <text evidence="1">The sequence shown here is derived from an EMBL/GenBank/DDBJ whole genome shotgun (WGS) entry which is preliminary data.</text>
</comment>
<organism evidence="1 2">
    <name type="scientific">Paramecium octaurelia</name>
    <dbReference type="NCBI Taxonomy" id="43137"/>
    <lineage>
        <taxon>Eukaryota</taxon>
        <taxon>Sar</taxon>
        <taxon>Alveolata</taxon>
        <taxon>Ciliophora</taxon>
        <taxon>Intramacronucleata</taxon>
        <taxon>Oligohymenophorea</taxon>
        <taxon>Peniculida</taxon>
        <taxon>Parameciidae</taxon>
        <taxon>Paramecium</taxon>
    </lineage>
</organism>